<reference evidence="2 3" key="1">
    <citation type="journal article" date="2019" name="Sci. Rep.">
        <title>Orb-weaving spider Araneus ventricosus genome elucidates the spidroin gene catalogue.</title>
        <authorList>
            <person name="Kono N."/>
            <person name="Nakamura H."/>
            <person name="Ohtoshi R."/>
            <person name="Moran D.A.P."/>
            <person name="Shinohara A."/>
            <person name="Yoshida Y."/>
            <person name="Fujiwara M."/>
            <person name="Mori M."/>
            <person name="Tomita M."/>
            <person name="Arakawa K."/>
        </authorList>
    </citation>
    <scope>NUCLEOTIDE SEQUENCE [LARGE SCALE GENOMIC DNA]</scope>
</reference>
<protein>
    <submittedName>
        <fullName evidence="2">Uncharacterized protein</fullName>
    </submittedName>
</protein>
<comment type="caution">
    <text evidence="2">The sequence shown here is derived from an EMBL/GenBank/DDBJ whole genome shotgun (WGS) entry which is preliminary data.</text>
</comment>
<accession>A0A4Y2U0U8</accession>
<evidence type="ECO:0000313" key="1">
    <source>
        <dbReference type="EMBL" id="GBN27407.1"/>
    </source>
</evidence>
<evidence type="ECO:0000313" key="2">
    <source>
        <dbReference type="EMBL" id="GBO06609.1"/>
    </source>
</evidence>
<name>A0A4Y2U0U8_ARAVE</name>
<dbReference type="AlphaFoldDB" id="A0A4Y2U0U8"/>
<dbReference type="EMBL" id="BGPR01032891">
    <property type="protein sequence ID" value="GBO06609.1"/>
    <property type="molecule type" value="Genomic_DNA"/>
</dbReference>
<keyword evidence="3" id="KW-1185">Reference proteome</keyword>
<proteinExistence type="predicted"/>
<evidence type="ECO:0000313" key="3">
    <source>
        <dbReference type="Proteomes" id="UP000499080"/>
    </source>
</evidence>
<dbReference type="Proteomes" id="UP000499080">
    <property type="component" value="Unassembled WGS sequence"/>
</dbReference>
<organism evidence="2 3">
    <name type="scientific">Araneus ventricosus</name>
    <name type="common">Orbweaver spider</name>
    <name type="synonym">Epeira ventricosa</name>
    <dbReference type="NCBI Taxonomy" id="182803"/>
    <lineage>
        <taxon>Eukaryota</taxon>
        <taxon>Metazoa</taxon>
        <taxon>Ecdysozoa</taxon>
        <taxon>Arthropoda</taxon>
        <taxon>Chelicerata</taxon>
        <taxon>Arachnida</taxon>
        <taxon>Araneae</taxon>
        <taxon>Araneomorphae</taxon>
        <taxon>Entelegynae</taxon>
        <taxon>Araneoidea</taxon>
        <taxon>Araneidae</taxon>
        <taxon>Araneus</taxon>
    </lineage>
</organism>
<sequence length="108" mass="12794">MDLPLVAFQKSKRKHLRLAGWHSEKTSLLFFPSTVALEQFLLILDGVQRSYPSLVTRRSSLPDTKNTVKGILRNLRLQISLQDLEFRRIPFSLRIQRMQRENLTLRYR</sequence>
<dbReference type="EMBL" id="BGPR01007511">
    <property type="protein sequence ID" value="GBN27407.1"/>
    <property type="molecule type" value="Genomic_DNA"/>
</dbReference>
<gene>
    <name evidence="2" type="ORF">AVEN_226173_1</name>
    <name evidence="1" type="ORF">AVEN_53656_1</name>
</gene>